<protein>
    <submittedName>
        <fullName evidence="2">Uncharacterized protein</fullName>
    </submittedName>
</protein>
<evidence type="ECO:0000313" key="2">
    <source>
        <dbReference type="EMBL" id="GAA5252790.1"/>
    </source>
</evidence>
<keyword evidence="3" id="KW-1185">Reference proteome</keyword>
<reference evidence="2 3" key="1">
    <citation type="journal article" date="2024" name="Microbiol. Immunol.">
        <title>Discovery of a novel spotted fever group Rickettsia, 'Candidatus Rickettsia kedanie,' in unfed larval chigger mites, Leptotrombidium scutellare.</title>
        <authorList>
            <person name="Ogawa M."/>
            <person name="Matsutani M."/>
            <person name="Katayama T."/>
            <person name="Takada N."/>
            <person name="Noda S."/>
            <person name="Takahashi M."/>
            <person name="Kageyama D."/>
            <person name="Hanaoka N."/>
            <person name="Ebihara H."/>
        </authorList>
    </citation>
    <scope>NUCLEOTIDE SEQUENCE [LARGE SCALE GENOMIC DNA]</scope>
    <source>
        <strain evidence="2 3">KNCP2-13</strain>
    </source>
</reference>
<dbReference type="Proteomes" id="UP001628124">
    <property type="component" value="Unassembled WGS sequence"/>
</dbReference>
<dbReference type="EMBL" id="BAABMM010000039">
    <property type="protein sequence ID" value="GAA5252790.1"/>
    <property type="molecule type" value="Genomic_DNA"/>
</dbReference>
<feature type="transmembrane region" description="Helical" evidence="1">
    <location>
        <begin position="6"/>
        <end position="39"/>
    </location>
</feature>
<evidence type="ECO:0000256" key="1">
    <source>
        <dbReference type="SAM" id="Phobius"/>
    </source>
</evidence>
<proteinExistence type="predicted"/>
<sequence length="81" mass="8979">MIKDLHILSIGITILAALYLNIIGVGALSIFAAITYTYFNLQLNKVLKILLFISISVCFSAFAFHKVTGFFNLLAIDKIQL</sequence>
<dbReference type="RefSeq" id="WP_412708414.1">
    <property type="nucleotide sequence ID" value="NZ_BAABMM010000039.1"/>
</dbReference>
<evidence type="ECO:0000313" key="3">
    <source>
        <dbReference type="Proteomes" id="UP001628124"/>
    </source>
</evidence>
<feature type="transmembrane region" description="Helical" evidence="1">
    <location>
        <begin position="46"/>
        <end position="64"/>
    </location>
</feature>
<keyword evidence="1" id="KW-0472">Membrane</keyword>
<keyword evidence="1" id="KW-1133">Transmembrane helix</keyword>
<comment type="caution">
    <text evidence="2">The sequence shown here is derived from an EMBL/GenBank/DDBJ whole genome shotgun (WGS) entry which is preliminary data.</text>
</comment>
<gene>
    <name evidence="2" type="ORF">KNCP2_10780</name>
</gene>
<organism evidence="2 3">
    <name type="scientific">Candidatus Rickettsia kedanie</name>
    <dbReference type="NCBI Taxonomy" id="3115352"/>
    <lineage>
        <taxon>Bacteria</taxon>
        <taxon>Pseudomonadati</taxon>
        <taxon>Pseudomonadota</taxon>
        <taxon>Alphaproteobacteria</taxon>
        <taxon>Rickettsiales</taxon>
        <taxon>Rickettsiaceae</taxon>
        <taxon>Rickettsieae</taxon>
        <taxon>Rickettsia</taxon>
        <taxon>spotted fever group</taxon>
    </lineage>
</organism>
<keyword evidence="1" id="KW-0812">Transmembrane</keyword>
<accession>A0ABP9TVM5</accession>
<name>A0ABP9TVM5_9RICK</name>